<dbReference type="Pfam" id="PF08427">
    <property type="entry name" value="ARMH3_C"/>
    <property type="match status" value="1"/>
</dbReference>
<keyword evidence="2" id="KW-0812">Transmembrane</keyword>
<evidence type="ECO:0000313" key="7">
    <source>
        <dbReference type="Proteomes" id="UP001201980"/>
    </source>
</evidence>
<dbReference type="AlphaFoldDB" id="A0AAD5WMY3"/>
<dbReference type="EMBL" id="JAKWBI020000856">
    <property type="protein sequence ID" value="KAJ2892244.1"/>
    <property type="molecule type" value="Genomic_DNA"/>
</dbReference>
<dbReference type="GO" id="GO:0005829">
    <property type="term" value="C:cytosol"/>
    <property type="evidence" value="ECO:0007669"/>
    <property type="project" value="TreeGrafter"/>
</dbReference>
<evidence type="ECO:0000256" key="3">
    <source>
        <dbReference type="ARBA" id="ARBA00022989"/>
    </source>
</evidence>
<name>A0AAD5WMY3_9PEZI</name>
<comment type="subcellular location">
    <subcellularLocation>
        <location evidence="1">Membrane</location>
    </subcellularLocation>
</comment>
<dbReference type="SMART" id="SM01158">
    <property type="entry name" value="DUF1741"/>
    <property type="match status" value="1"/>
</dbReference>
<keyword evidence="3" id="KW-1133">Transmembrane helix</keyword>
<dbReference type="GO" id="GO:0016020">
    <property type="term" value="C:membrane"/>
    <property type="evidence" value="ECO:0007669"/>
    <property type="project" value="UniProtKB-SubCell"/>
</dbReference>
<sequence length="629" mass="70982">MEPSPLTQQARPEVFQQKIVQLYEQLFIVDDDEQTEGFWKEFFLLKPDRLSLRRILEEESPDDLLNYPQSRQLFTRAVACLRSESSSRANADLHALDTLTTFLSCVLDKKYTNPSSDVINVLVGLEEVDAVFTDFVSALDNIIRAGRSLELRQKAVQVALAVTSGAWSTTLLTYFIQRDLFMGITNFIQDSDTPSRAADAFILLGMLANYNKFEFQNPYQMRLSDFVNERAIRTIIATIGAACQQLRACYVDVHDDVPEGWTLSNTLGIIGLRSIAPGASKAATTKSVYDDETAKKMFSLLPMNQAAILLSTFDFAHLNKLFCTNLVVMGSTEKGAERPLASYISLTSYILQHAYLSGRATQYAHLNLMAFRLLIEDPILCKALCSTTCAPIRMCRQRQPLLPQITMDRPLICYLLDLMVDGVNHNLRRRLDVGLYTLCVGILLRIISYLSRTRCRLQYHWAELWRSLLSLVRFLGTYANDISGLPQVETLLDHVVNLVALSLSAGEAFLPGPAAYDDLFYKVVETHDVLLKFRDAYSLGKRPSNSIGTLIGVGQHYRRILEENAGKKRLGKLDTLQMAAIIKEGYETLSIQTKEGLDRWEKFREPDERVLLKKVAREAVTGVKSLVRE</sequence>
<protein>
    <recommendedName>
        <fullName evidence="5">Armadillo-like helical domain-containing protein</fullName>
    </recommendedName>
</protein>
<evidence type="ECO:0000313" key="6">
    <source>
        <dbReference type="EMBL" id="KAJ2892244.1"/>
    </source>
</evidence>
<keyword evidence="7" id="KW-1185">Reference proteome</keyword>
<evidence type="ECO:0000256" key="4">
    <source>
        <dbReference type="ARBA" id="ARBA00023136"/>
    </source>
</evidence>
<accession>A0AAD5WMY3</accession>
<feature type="domain" description="Armadillo-like helical" evidence="5">
    <location>
        <begin position="403"/>
        <end position="627"/>
    </location>
</feature>
<dbReference type="Proteomes" id="UP001201980">
    <property type="component" value="Unassembled WGS sequence"/>
</dbReference>
<keyword evidence="4" id="KW-0472">Membrane</keyword>
<organism evidence="6 7">
    <name type="scientific">Zalerion maritima</name>
    <dbReference type="NCBI Taxonomy" id="339359"/>
    <lineage>
        <taxon>Eukaryota</taxon>
        <taxon>Fungi</taxon>
        <taxon>Dikarya</taxon>
        <taxon>Ascomycota</taxon>
        <taxon>Pezizomycotina</taxon>
        <taxon>Sordariomycetes</taxon>
        <taxon>Lulworthiomycetidae</taxon>
        <taxon>Lulworthiales</taxon>
        <taxon>Lulworthiaceae</taxon>
        <taxon>Zalerion</taxon>
    </lineage>
</organism>
<dbReference type="PANTHER" id="PTHR13608:SF3">
    <property type="entry name" value="ARMADILLO-LIKE HELICAL DOMAIN-CONTAINING PROTEIN 3"/>
    <property type="match status" value="1"/>
</dbReference>
<comment type="caution">
    <text evidence="6">The sequence shown here is derived from an EMBL/GenBank/DDBJ whole genome shotgun (WGS) entry which is preliminary data.</text>
</comment>
<gene>
    <name evidence="6" type="ORF">MKZ38_010098</name>
</gene>
<evidence type="ECO:0000259" key="5">
    <source>
        <dbReference type="SMART" id="SM01158"/>
    </source>
</evidence>
<dbReference type="PANTHER" id="PTHR13608">
    <property type="entry name" value="ARMADILLO-LIKE HELICAL DOMAIN-CONTAINING PROTEIN 3"/>
    <property type="match status" value="1"/>
</dbReference>
<proteinExistence type="predicted"/>
<reference evidence="6" key="1">
    <citation type="submission" date="2022-07" db="EMBL/GenBank/DDBJ databases">
        <title>Draft genome sequence of Zalerion maritima ATCC 34329, a (micro)plastics degrading marine fungus.</title>
        <authorList>
            <person name="Paco A."/>
            <person name="Goncalves M.F.M."/>
            <person name="Rocha-Santos T.A.P."/>
            <person name="Alves A."/>
        </authorList>
    </citation>
    <scope>NUCLEOTIDE SEQUENCE</scope>
    <source>
        <strain evidence="6">ATCC 34329</strain>
    </source>
</reference>
<evidence type="ECO:0000256" key="1">
    <source>
        <dbReference type="ARBA" id="ARBA00004370"/>
    </source>
</evidence>
<dbReference type="InterPro" id="IPR013636">
    <property type="entry name" value="ARMH3_C"/>
</dbReference>
<dbReference type="InterPro" id="IPR039868">
    <property type="entry name" value="ARMD3-like"/>
</dbReference>
<evidence type="ECO:0000256" key="2">
    <source>
        <dbReference type="ARBA" id="ARBA00022692"/>
    </source>
</evidence>